<comment type="caution">
    <text evidence="1">The sequence shown here is derived from an EMBL/GenBank/DDBJ whole genome shotgun (WGS) entry which is preliminary data.</text>
</comment>
<accession>A0ABN0RB62</accession>
<reference evidence="1 2" key="1">
    <citation type="journal article" date="2014" name="Int. J. Syst. Evol. Microbiol.">
        <title>Listeria floridensis sp. nov., Listeria aquatica sp. nov., Listeria cornellensis sp. nov., Listeria riparia sp. nov. and Listeria grandensis sp. nov., from agricultural and natural environments.</title>
        <authorList>
            <person name="den Bakker H.C."/>
            <person name="Warchocki S."/>
            <person name="Wright E.M."/>
            <person name="Allred A.F."/>
            <person name="Ahlstrom C."/>
            <person name="Manuel C.S."/>
            <person name="Stasiewicz M.J."/>
            <person name="Burrell A."/>
            <person name="Roof S."/>
            <person name="Strawn L."/>
            <person name="Fortes E.D."/>
            <person name="Nightingale K.K."/>
            <person name="Kephart D."/>
            <person name="Wiedmann M."/>
        </authorList>
    </citation>
    <scope>NUCLEOTIDE SEQUENCE [LARGE SCALE GENOMIC DNA]</scope>
    <source>
        <strain evidence="1 2">FSL S10-1187</strain>
    </source>
</reference>
<evidence type="ECO:0008006" key="3">
    <source>
        <dbReference type="Google" id="ProtNLM"/>
    </source>
</evidence>
<dbReference type="EMBL" id="AODF01000074">
    <property type="protein sequence ID" value="EUJ23461.1"/>
    <property type="molecule type" value="Genomic_DNA"/>
</dbReference>
<dbReference type="Proteomes" id="UP000019249">
    <property type="component" value="Unassembled WGS sequence"/>
</dbReference>
<keyword evidence="2" id="KW-1185">Reference proteome</keyword>
<sequence length="74" mass="8365">MIMNKEQVVKLIEEEKAGNIKEVYCTSAENKNNEVAEVVGCAVEAVEYVGQFDGENFEFENKEVVDGDMIYIIK</sequence>
<dbReference type="RefSeq" id="WP_077913265.1">
    <property type="nucleotide sequence ID" value="NZ_AODF01000074.1"/>
</dbReference>
<proteinExistence type="predicted"/>
<gene>
    <name evidence="1" type="ORF">MFLO_15965</name>
</gene>
<name>A0ABN0RB62_9LIST</name>
<protein>
    <recommendedName>
        <fullName evidence="3">Phage protein</fullName>
    </recommendedName>
</protein>
<evidence type="ECO:0000313" key="2">
    <source>
        <dbReference type="Proteomes" id="UP000019249"/>
    </source>
</evidence>
<evidence type="ECO:0000313" key="1">
    <source>
        <dbReference type="EMBL" id="EUJ23461.1"/>
    </source>
</evidence>
<organism evidence="1 2">
    <name type="scientific">Listeria floridensis FSL S10-1187</name>
    <dbReference type="NCBI Taxonomy" id="1265817"/>
    <lineage>
        <taxon>Bacteria</taxon>
        <taxon>Bacillati</taxon>
        <taxon>Bacillota</taxon>
        <taxon>Bacilli</taxon>
        <taxon>Bacillales</taxon>
        <taxon>Listeriaceae</taxon>
        <taxon>Listeria</taxon>
    </lineage>
</organism>